<evidence type="ECO:0000313" key="2">
    <source>
        <dbReference type="Proteomes" id="UP000243081"/>
    </source>
</evidence>
<dbReference type="EMBL" id="LUKN01002461">
    <property type="protein sequence ID" value="OAQ99052.1"/>
    <property type="molecule type" value="Genomic_DNA"/>
</dbReference>
<dbReference type="Proteomes" id="UP000243081">
    <property type="component" value="Unassembled WGS sequence"/>
</dbReference>
<name>A0A179I9U0_CORDF</name>
<dbReference type="AlphaFoldDB" id="A0A179I9U0"/>
<organism evidence="1 2">
    <name type="scientific">Cordyceps confragosa</name>
    <name type="common">Lecanicillium lecanii</name>
    <dbReference type="NCBI Taxonomy" id="2714763"/>
    <lineage>
        <taxon>Eukaryota</taxon>
        <taxon>Fungi</taxon>
        <taxon>Dikarya</taxon>
        <taxon>Ascomycota</taxon>
        <taxon>Pezizomycotina</taxon>
        <taxon>Sordariomycetes</taxon>
        <taxon>Hypocreomycetidae</taxon>
        <taxon>Hypocreales</taxon>
        <taxon>Cordycipitaceae</taxon>
        <taxon>Akanthomyces</taxon>
    </lineage>
</organism>
<evidence type="ECO:0000313" key="1">
    <source>
        <dbReference type="EMBL" id="OAQ99052.1"/>
    </source>
</evidence>
<dbReference type="OMA" id="YGWGDYL"/>
<protein>
    <submittedName>
        <fullName evidence="1">Uncharacterized protein</fullName>
    </submittedName>
</protein>
<gene>
    <name evidence="1" type="ORF">LLEC1_02485</name>
</gene>
<sequence length="75" mass="8038">MAGLAASAMASQQTDGEVDPVKICGRLGVMRIVPEDVPEGDVRMCAGHPMGYENYYGWGDYLPHCFPGPPTFGYG</sequence>
<dbReference type="OrthoDB" id="3660930at2759"/>
<proteinExistence type="predicted"/>
<reference evidence="1 2" key="1">
    <citation type="submission" date="2016-03" db="EMBL/GenBank/DDBJ databases">
        <title>Fine-scale spatial genetic structure of a fungal parasite of coffee scale insects.</title>
        <authorList>
            <person name="Jackson D."/>
            <person name="Zemenick K.A."/>
            <person name="Malloure B."/>
            <person name="Quandt C.A."/>
            <person name="James T.Y."/>
        </authorList>
    </citation>
    <scope>NUCLEOTIDE SEQUENCE [LARGE SCALE GENOMIC DNA]</scope>
    <source>
        <strain evidence="1 2">UM487</strain>
    </source>
</reference>
<comment type="caution">
    <text evidence="1">The sequence shown here is derived from an EMBL/GenBank/DDBJ whole genome shotgun (WGS) entry which is preliminary data.</text>
</comment>
<accession>A0A179I9U0</accession>
<keyword evidence="2" id="KW-1185">Reference proteome</keyword>